<evidence type="ECO:0000313" key="2">
    <source>
        <dbReference type="EMBL" id="KAK4511787.1"/>
    </source>
</evidence>
<dbReference type="EMBL" id="JASEJX010000025">
    <property type="protein sequence ID" value="KAK4511787.1"/>
    <property type="molecule type" value="Genomic_DNA"/>
</dbReference>
<dbReference type="AlphaFoldDB" id="A0AAN7D6K3"/>
<keyword evidence="2" id="KW-0808">Transferase</keyword>
<protein>
    <submittedName>
        <fullName evidence="2">Dcp1p-Dcp2p decapping enzyme complex alpha subunit</fullName>
        <ecNumber evidence="2">2.7.7.50</ecNumber>
    </submittedName>
</protein>
<dbReference type="GeneID" id="89947488"/>
<keyword evidence="2" id="KW-0548">Nucleotidyltransferase</keyword>
<accession>A0AAN7D6K3</accession>
<evidence type="ECO:0000256" key="1">
    <source>
        <dbReference type="SAM" id="MobiDB-lite"/>
    </source>
</evidence>
<comment type="caution">
    <text evidence="2">The sequence shown here is derived from an EMBL/GenBank/DDBJ whole genome shotgun (WGS) entry which is preliminary data.</text>
</comment>
<name>A0AAN7D6K3_9FUNG</name>
<sequence length="339" mass="37901">MSNIVIDQTTIQALVESVKALHSRLDIFERAQQAQQALNAQFREEVNDLHSIINNLEKLIRSPAPVTAQPPIAAIPITPVVPAAQAQAQAQQPRNNPPQWSQVLKRPSAASNKRRREHALRTLQPPQPATENSNYTVLHLHRAHRMSHTEYRATLAAIGIDSKRILDVTFPARNISTILIHTAYKADILQLLAAGELTEVPDFNPLDHTHVADPQFADMPAPQLTRIAAALHTDRCIRTVRYIKKHTVPGVLKFFMAQNWIPLVTAQDLSAELLPRPAKRAMDPHSAVGQLLLDPVYATKLRSRQLVDRLGNVVETNAMEITEEFYDDPNHSDTDDSLE</sequence>
<dbReference type="RefSeq" id="XP_064678453.1">
    <property type="nucleotide sequence ID" value="XM_064823141.1"/>
</dbReference>
<feature type="region of interest" description="Disordered" evidence="1">
    <location>
        <begin position="85"/>
        <end position="132"/>
    </location>
</feature>
<organism evidence="2 3">
    <name type="scientific">Mucor velutinosus</name>
    <dbReference type="NCBI Taxonomy" id="708070"/>
    <lineage>
        <taxon>Eukaryota</taxon>
        <taxon>Fungi</taxon>
        <taxon>Fungi incertae sedis</taxon>
        <taxon>Mucoromycota</taxon>
        <taxon>Mucoromycotina</taxon>
        <taxon>Mucoromycetes</taxon>
        <taxon>Mucorales</taxon>
        <taxon>Mucorineae</taxon>
        <taxon>Mucoraceae</taxon>
        <taxon>Mucor</taxon>
    </lineage>
</organism>
<dbReference type="Proteomes" id="UP001304243">
    <property type="component" value="Unassembled WGS sequence"/>
</dbReference>
<dbReference type="EC" id="2.7.7.50" evidence="2"/>
<evidence type="ECO:0000313" key="3">
    <source>
        <dbReference type="Proteomes" id="UP001304243"/>
    </source>
</evidence>
<keyword evidence="3" id="KW-1185">Reference proteome</keyword>
<gene>
    <name evidence="2" type="primary">CEG1</name>
    <name evidence="2" type="ORF">ATC70_003786</name>
</gene>
<dbReference type="GO" id="GO:0004484">
    <property type="term" value="F:mRNA guanylyltransferase activity"/>
    <property type="evidence" value="ECO:0007669"/>
    <property type="project" value="UniProtKB-EC"/>
</dbReference>
<reference evidence="2 3" key="1">
    <citation type="submission" date="2022-11" db="EMBL/GenBank/DDBJ databases">
        <title>Mucor velutinosus strain NIH1002 WGS.</title>
        <authorList>
            <person name="Subramanian P."/>
            <person name="Mullikin J.C."/>
            <person name="Segre J.A."/>
            <person name="Zelazny A.M."/>
        </authorList>
    </citation>
    <scope>NUCLEOTIDE SEQUENCE [LARGE SCALE GENOMIC DNA]</scope>
    <source>
        <strain evidence="2 3">NIH1002</strain>
    </source>
</reference>
<proteinExistence type="predicted"/>